<dbReference type="InterPro" id="IPR021833">
    <property type="entry name" value="DUF3425"/>
</dbReference>
<evidence type="ECO:0000313" key="2">
    <source>
        <dbReference type="Proteomes" id="UP000177622"/>
    </source>
</evidence>
<dbReference type="AlphaFoldDB" id="A0A1F5LV58"/>
<reference evidence="1 2" key="1">
    <citation type="journal article" date="2016" name="Sci. Rep.">
        <title>Penicillium arizonense, a new, genome sequenced fungal species, reveals a high chemical diversity in secreted metabolites.</title>
        <authorList>
            <person name="Grijseels S."/>
            <person name="Nielsen J.C."/>
            <person name="Randelovic M."/>
            <person name="Nielsen J."/>
            <person name="Nielsen K.F."/>
            <person name="Workman M."/>
            <person name="Frisvad J.C."/>
        </authorList>
    </citation>
    <scope>NUCLEOTIDE SEQUENCE [LARGE SCALE GENOMIC DNA]</scope>
    <source>
        <strain evidence="1 2">CBS 141311</strain>
    </source>
</reference>
<organism evidence="1 2">
    <name type="scientific">Penicillium arizonense</name>
    <dbReference type="NCBI Taxonomy" id="1835702"/>
    <lineage>
        <taxon>Eukaryota</taxon>
        <taxon>Fungi</taxon>
        <taxon>Dikarya</taxon>
        <taxon>Ascomycota</taxon>
        <taxon>Pezizomycotina</taxon>
        <taxon>Eurotiomycetes</taxon>
        <taxon>Eurotiomycetidae</taxon>
        <taxon>Eurotiales</taxon>
        <taxon>Aspergillaceae</taxon>
        <taxon>Penicillium</taxon>
    </lineage>
</organism>
<dbReference type="GeneID" id="34571899"/>
<dbReference type="PANTHER" id="PTHR37012:SF7">
    <property type="entry name" value="B-ZIP TRANSCRIPTION FACTOR (EUROFUNG)-RELATED"/>
    <property type="match status" value="1"/>
</dbReference>
<comment type="caution">
    <text evidence="1">The sequence shown here is derived from an EMBL/GenBank/DDBJ whole genome shotgun (WGS) entry which is preliminary data.</text>
</comment>
<gene>
    <name evidence="1" type="ORF">PENARI_c002G00433</name>
</gene>
<evidence type="ECO:0000313" key="1">
    <source>
        <dbReference type="EMBL" id="OGE56809.1"/>
    </source>
</evidence>
<protein>
    <submittedName>
        <fullName evidence="1">Uncharacterized protein</fullName>
    </submittedName>
</protein>
<dbReference type="Pfam" id="PF11905">
    <property type="entry name" value="DUF3425"/>
    <property type="match status" value="1"/>
</dbReference>
<accession>A0A1F5LV58</accession>
<dbReference type="EMBL" id="LXJU01000002">
    <property type="protein sequence ID" value="OGE56809.1"/>
    <property type="molecule type" value="Genomic_DNA"/>
</dbReference>
<dbReference type="OrthoDB" id="5086080at2759"/>
<keyword evidence="2" id="KW-1185">Reference proteome</keyword>
<dbReference type="RefSeq" id="XP_022492236.1">
    <property type="nucleotide sequence ID" value="XM_022627165.1"/>
</dbReference>
<name>A0A1F5LV58_PENAI</name>
<proteinExistence type="predicted"/>
<dbReference type="Proteomes" id="UP000177622">
    <property type="component" value="Unassembled WGS sequence"/>
</dbReference>
<dbReference type="PANTHER" id="PTHR37012">
    <property type="entry name" value="B-ZIP TRANSCRIPTION FACTOR (EUROFUNG)-RELATED"/>
    <property type="match status" value="1"/>
</dbReference>
<sequence>MPLKRTICSPNRPQREIPSFMKPSALQDILEHNILVDFFFWPNFRDHLILTGWSYAEEQHARDFVTRIRFCWDYEFRDIYRKNKSTGHYSFSQEFNNTYNDLHNWEMPPSSSLPFDVSVFSASTKPPNSSIVPSHPVAVASERGYMTNCGMPDGTINPVLL</sequence>